<evidence type="ECO:0000259" key="4">
    <source>
        <dbReference type="Pfam" id="PF14833"/>
    </source>
</evidence>
<evidence type="ECO:0000256" key="2">
    <source>
        <dbReference type="ARBA" id="ARBA00023027"/>
    </source>
</evidence>
<dbReference type="InterPro" id="IPR036291">
    <property type="entry name" value="NAD(P)-bd_dom_sf"/>
</dbReference>
<dbReference type="RefSeq" id="WP_073362175.1">
    <property type="nucleotide sequence ID" value="NZ_FNTL01000004.1"/>
</dbReference>
<dbReference type="PANTHER" id="PTHR22981:SF7">
    <property type="entry name" value="3-HYDROXYISOBUTYRATE DEHYDROGENASE, MITOCHONDRIAL"/>
    <property type="match status" value="1"/>
</dbReference>
<dbReference type="GO" id="GO:0016616">
    <property type="term" value="F:oxidoreductase activity, acting on the CH-OH group of donors, NAD or NADP as acceptor"/>
    <property type="evidence" value="ECO:0007669"/>
    <property type="project" value="TreeGrafter"/>
</dbReference>
<dbReference type="InterPro" id="IPR029154">
    <property type="entry name" value="HIBADH-like_NADP-bd"/>
</dbReference>
<reference evidence="6" key="1">
    <citation type="submission" date="2016-10" db="EMBL/GenBank/DDBJ databases">
        <authorList>
            <person name="Varghese N."/>
        </authorList>
    </citation>
    <scope>NUCLEOTIDE SEQUENCE [LARGE SCALE GENOMIC DNA]</scope>
    <source>
        <strain evidence="6">DSM 44719</strain>
    </source>
</reference>
<dbReference type="GO" id="GO:0050661">
    <property type="term" value="F:NADP binding"/>
    <property type="evidence" value="ECO:0007669"/>
    <property type="project" value="InterPro"/>
</dbReference>
<feature type="domain" description="3-hydroxyisobutyrate dehydrogenase-like NAD-binding" evidence="4">
    <location>
        <begin position="159"/>
        <end position="261"/>
    </location>
</feature>
<feature type="domain" description="6-phosphogluconate dehydrogenase NADP-binding" evidence="3">
    <location>
        <begin position="2"/>
        <end position="137"/>
    </location>
</feature>
<proteinExistence type="predicted"/>
<evidence type="ECO:0000259" key="3">
    <source>
        <dbReference type="Pfam" id="PF03446"/>
    </source>
</evidence>
<gene>
    <name evidence="5" type="ORF">SAMN04490220_6288</name>
</gene>
<keyword evidence="1" id="KW-0560">Oxidoreductase</keyword>
<accession>A0A1H5F7V9</accession>
<dbReference type="AlphaFoldDB" id="A0A1H5F7V9"/>
<dbReference type="Pfam" id="PF14833">
    <property type="entry name" value="NAD_binding_11"/>
    <property type="match status" value="1"/>
</dbReference>
<dbReference type="Gene3D" id="1.10.1040.10">
    <property type="entry name" value="N-(1-d-carboxylethyl)-l-norvaline Dehydrogenase, domain 2"/>
    <property type="match status" value="1"/>
</dbReference>
<dbReference type="InterPro" id="IPR008927">
    <property type="entry name" value="6-PGluconate_DH-like_C_sf"/>
</dbReference>
<dbReference type="SUPFAM" id="SSF51735">
    <property type="entry name" value="NAD(P)-binding Rossmann-fold domains"/>
    <property type="match status" value="1"/>
</dbReference>
<sequence length="294" mass="31171">MVIGLGPIGGNIGAHLAQLGQEVYGYDFNTERVREWSEETASPAGSDLATLDWPSVDSVHVAVRLADQVSSVFTALQDHTARPLTVFVHTTLAPADARKIMSSARGNWRVFEAPVSGGPQGARQGSMTIFLAGPATVPAEDRLLADISGRVFRMESYGQPALVKLLNNALATYNLAATARMLNLSAEHGVPAKDLFEVIGVSTGQSWMSDNLVDVQYDLLLKDVGLLRGELGSLPAANLDDDVEQAILQARALLGADESVSACADEMMDDERRVAGARGPVPLAVVRSALPPGE</sequence>
<dbReference type="Proteomes" id="UP000183407">
    <property type="component" value="Unassembled WGS sequence"/>
</dbReference>
<evidence type="ECO:0000256" key="1">
    <source>
        <dbReference type="ARBA" id="ARBA00023002"/>
    </source>
</evidence>
<keyword evidence="2" id="KW-0520">NAD</keyword>
<evidence type="ECO:0000313" key="5">
    <source>
        <dbReference type="EMBL" id="SED99228.1"/>
    </source>
</evidence>
<organism evidence="5 6">
    <name type="scientific">Rhodococcus jostii</name>
    <dbReference type="NCBI Taxonomy" id="132919"/>
    <lineage>
        <taxon>Bacteria</taxon>
        <taxon>Bacillati</taxon>
        <taxon>Actinomycetota</taxon>
        <taxon>Actinomycetes</taxon>
        <taxon>Mycobacteriales</taxon>
        <taxon>Nocardiaceae</taxon>
        <taxon>Rhodococcus</taxon>
    </lineage>
</organism>
<dbReference type="Pfam" id="PF03446">
    <property type="entry name" value="NAD_binding_2"/>
    <property type="match status" value="1"/>
</dbReference>
<dbReference type="SUPFAM" id="SSF48179">
    <property type="entry name" value="6-phosphogluconate dehydrogenase C-terminal domain-like"/>
    <property type="match status" value="1"/>
</dbReference>
<protein>
    <submittedName>
        <fullName evidence="5">Putative dehydrogenase</fullName>
    </submittedName>
</protein>
<name>A0A1H5F7V9_RHOJO</name>
<evidence type="ECO:0000313" key="6">
    <source>
        <dbReference type="Proteomes" id="UP000183407"/>
    </source>
</evidence>
<dbReference type="GO" id="GO:0051287">
    <property type="term" value="F:NAD binding"/>
    <property type="evidence" value="ECO:0007669"/>
    <property type="project" value="InterPro"/>
</dbReference>
<dbReference type="Gene3D" id="3.40.50.720">
    <property type="entry name" value="NAD(P)-binding Rossmann-like Domain"/>
    <property type="match status" value="1"/>
</dbReference>
<dbReference type="InterPro" id="IPR013328">
    <property type="entry name" value="6PGD_dom2"/>
</dbReference>
<dbReference type="EMBL" id="FNTL01000004">
    <property type="protein sequence ID" value="SED99228.1"/>
    <property type="molecule type" value="Genomic_DNA"/>
</dbReference>
<dbReference type="PANTHER" id="PTHR22981">
    <property type="entry name" value="3-HYDROXYISOBUTYRATE DEHYDROGENASE-RELATED"/>
    <property type="match status" value="1"/>
</dbReference>
<dbReference type="InterPro" id="IPR006115">
    <property type="entry name" value="6PGDH_NADP-bd"/>
</dbReference>